<proteinExistence type="inferred from homology"/>
<dbReference type="PANTHER" id="PTHR12113:SF11">
    <property type="entry name" value="DICKKOPF-RELATED PROTEIN 1"/>
    <property type="match status" value="1"/>
</dbReference>
<dbReference type="Proteomes" id="UP001148018">
    <property type="component" value="Unassembled WGS sequence"/>
</dbReference>
<dbReference type="InterPro" id="IPR048500">
    <property type="entry name" value="DIKK1/2/4_C-subdom1"/>
</dbReference>
<dbReference type="PANTHER" id="PTHR12113">
    <property type="entry name" value="DICKKOPF3-LIKE 3"/>
    <property type="match status" value="1"/>
</dbReference>
<evidence type="ECO:0000256" key="3">
    <source>
        <dbReference type="ARBA" id="ARBA00022473"/>
    </source>
</evidence>
<keyword evidence="5" id="KW-0879">Wnt signaling pathway</keyword>
<feature type="chain" id="PRO_5040386626" description="Dickkopf N-terminal cysteine-rich domain-containing protein" evidence="9">
    <location>
        <begin position="28"/>
        <end position="253"/>
    </location>
</feature>
<evidence type="ECO:0000256" key="2">
    <source>
        <dbReference type="ARBA" id="ARBA00010842"/>
    </source>
</evidence>
<dbReference type="InterPro" id="IPR039863">
    <property type="entry name" value="DKK1-4"/>
</dbReference>
<organism evidence="12 13">
    <name type="scientific">Muraenolepis orangiensis</name>
    <name type="common">Patagonian moray cod</name>
    <dbReference type="NCBI Taxonomy" id="630683"/>
    <lineage>
        <taxon>Eukaryota</taxon>
        <taxon>Metazoa</taxon>
        <taxon>Chordata</taxon>
        <taxon>Craniata</taxon>
        <taxon>Vertebrata</taxon>
        <taxon>Euteleostomi</taxon>
        <taxon>Actinopterygii</taxon>
        <taxon>Neopterygii</taxon>
        <taxon>Teleostei</taxon>
        <taxon>Neoteleostei</taxon>
        <taxon>Acanthomorphata</taxon>
        <taxon>Zeiogadaria</taxon>
        <taxon>Gadariae</taxon>
        <taxon>Gadiformes</taxon>
        <taxon>Muraenolepidoidei</taxon>
        <taxon>Muraenolepididae</taxon>
        <taxon>Muraenolepis</taxon>
    </lineage>
</organism>
<feature type="domain" description="Dickkopf N-terminal cysteine-rich" evidence="10">
    <location>
        <begin position="79"/>
        <end position="126"/>
    </location>
</feature>
<keyword evidence="6 9" id="KW-0732">Signal</keyword>
<protein>
    <recommendedName>
        <fullName evidence="14">Dickkopf N-terminal cysteine-rich domain-containing protein</fullName>
    </recommendedName>
</protein>
<dbReference type="GO" id="GO:0016055">
    <property type="term" value="P:Wnt signaling pathway"/>
    <property type="evidence" value="ECO:0007669"/>
    <property type="project" value="UniProtKB-KW"/>
</dbReference>
<evidence type="ECO:0000259" key="10">
    <source>
        <dbReference type="Pfam" id="PF04706"/>
    </source>
</evidence>
<sequence length="253" mass="26802">MRSGPSAWRVMALFLLALFGYLGDVQCGAVLPANSNAIKTLPGGGAEPGAPVSPSPPRPPPAESLAHRVPVDTLQAGACGEDEHCPAEEFCSEARAACLPCRKNRKRCGRHAMCCPGSRCSNGVCQTNDPLDPPQHQHTKRPPPAVNAGGTAHSVKGQEGDTCLRSADCSEGFCCARHFWSRICKPVLSEGQPGVTGHRSVVTPDRLIFRPTNGKPSTTGPSPGFIRTVLKHIGPHEGHVPLDLMKDLSPWTS</sequence>
<feature type="region of interest" description="Disordered" evidence="8">
    <location>
        <begin position="131"/>
        <end position="157"/>
    </location>
</feature>
<dbReference type="GO" id="GO:0005615">
    <property type="term" value="C:extracellular space"/>
    <property type="evidence" value="ECO:0007669"/>
    <property type="project" value="TreeGrafter"/>
</dbReference>
<keyword evidence="13" id="KW-1185">Reference proteome</keyword>
<comment type="similarity">
    <text evidence="2">Belongs to the dickkopf family.</text>
</comment>
<dbReference type="OrthoDB" id="4321958at2759"/>
<evidence type="ECO:0000259" key="11">
    <source>
        <dbReference type="Pfam" id="PF21481"/>
    </source>
</evidence>
<evidence type="ECO:0000256" key="7">
    <source>
        <dbReference type="ARBA" id="ARBA00023157"/>
    </source>
</evidence>
<dbReference type="EMBL" id="JANIIK010000038">
    <property type="protein sequence ID" value="KAJ3609925.1"/>
    <property type="molecule type" value="Genomic_DNA"/>
</dbReference>
<dbReference type="Gene3D" id="2.10.80.10">
    <property type="entry name" value="Lipase, subunit A"/>
    <property type="match status" value="1"/>
</dbReference>
<comment type="subcellular location">
    <subcellularLocation>
        <location evidence="1">Secreted</location>
    </subcellularLocation>
</comment>
<keyword evidence="3" id="KW-0217">Developmental protein</keyword>
<gene>
    <name evidence="12" type="ORF">NHX12_022019</name>
</gene>
<evidence type="ECO:0000313" key="12">
    <source>
        <dbReference type="EMBL" id="KAJ3609925.1"/>
    </source>
</evidence>
<evidence type="ECO:0000256" key="4">
    <source>
        <dbReference type="ARBA" id="ARBA00022525"/>
    </source>
</evidence>
<name>A0A9Q0ITK5_9TELE</name>
<keyword evidence="7" id="KW-1015">Disulfide bond</keyword>
<dbReference type="AlphaFoldDB" id="A0A9Q0ITK5"/>
<dbReference type="GO" id="GO:0039706">
    <property type="term" value="F:co-receptor binding"/>
    <property type="evidence" value="ECO:0007669"/>
    <property type="project" value="TreeGrafter"/>
</dbReference>
<evidence type="ECO:0000256" key="8">
    <source>
        <dbReference type="SAM" id="MobiDB-lite"/>
    </source>
</evidence>
<evidence type="ECO:0000256" key="6">
    <source>
        <dbReference type="ARBA" id="ARBA00022729"/>
    </source>
</evidence>
<evidence type="ECO:0000256" key="5">
    <source>
        <dbReference type="ARBA" id="ARBA00022687"/>
    </source>
</evidence>
<feature type="signal peptide" evidence="9">
    <location>
        <begin position="1"/>
        <end position="27"/>
    </location>
</feature>
<evidence type="ECO:0000313" key="13">
    <source>
        <dbReference type="Proteomes" id="UP001148018"/>
    </source>
</evidence>
<accession>A0A9Q0ITK5</accession>
<dbReference type="GO" id="GO:0090090">
    <property type="term" value="P:negative regulation of canonical Wnt signaling pathway"/>
    <property type="evidence" value="ECO:0007669"/>
    <property type="project" value="TreeGrafter"/>
</dbReference>
<evidence type="ECO:0000256" key="1">
    <source>
        <dbReference type="ARBA" id="ARBA00004613"/>
    </source>
</evidence>
<reference evidence="12" key="1">
    <citation type="submission" date="2022-07" db="EMBL/GenBank/DDBJ databases">
        <title>Chromosome-level genome of Muraenolepis orangiensis.</title>
        <authorList>
            <person name="Kim J."/>
        </authorList>
    </citation>
    <scope>NUCLEOTIDE SEQUENCE</scope>
    <source>
        <strain evidence="12">KU_S4_2022</strain>
        <tissue evidence="12">Muscle</tissue>
    </source>
</reference>
<feature type="compositionally biased region" description="Pro residues" evidence="8">
    <location>
        <begin position="51"/>
        <end position="62"/>
    </location>
</feature>
<feature type="region of interest" description="Disordered" evidence="8">
    <location>
        <begin position="42"/>
        <end position="65"/>
    </location>
</feature>
<evidence type="ECO:0000256" key="9">
    <source>
        <dbReference type="SAM" id="SignalP"/>
    </source>
</evidence>
<feature type="domain" description="Dickkopf-related protein 1/2/4 C-terminal subdomain 1" evidence="11">
    <location>
        <begin position="159"/>
        <end position="188"/>
    </location>
</feature>
<dbReference type="GO" id="GO:0048019">
    <property type="term" value="F:receptor antagonist activity"/>
    <property type="evidence" value="ECO:0007669"/>
    <property type="project" value="TreeGrafter"/>
</dbReference>
<dbReference type="InterPro" id="IPR006796">
    <property type="entry name" value="Dickkopf_N"/>
</dbReference>
<comment type="caution">
    <text evidence="12">The sequence shown here is derived from an EMBL/GenBank/DDBJ whole genome shotgun (WGS) entry which is preliminary data.</text>
</comment>
<dbReference type="Pfam" id="PF21481">
    <property type="entry name" value="DIKK1-2-4_C-subdom1"/>
    <property type="match status" value="1"/>
</dbReference>
<keyword evidence="4" id="KW-0964">Secreted</keyword>
<evidence type="ECO:0008006" key="14">
    <source>
        <dbReference type="Google" id="ProtNLM"/>
    </source>
</evidence>
<dbReference type="Pfam" id="PF04706">
    <property type="entry name" value="Dickkopf_N"/>
    <property type="match status" value="1"/>
</dbReference>